<evidence type="ECO:0000313" key="1">
    <source>
        <dbReference type="EMBL" id="ERF67020.1"/>
    </source>
</evidence>
<keyword evidence="2" id="KW-1185">Reference proteome</keyword>
<protein>
    <submittedName>
        <fullName evidence="1">DnaK family protein</fullName>
    </submittedName>
</protein>
<evidence type="ECO:0000313" key="2">
    <source>
        <dbReference type="Proteomes" id="UP000053711"/>
    </source>
</evidence>
<dbReference type="Proteomes" id="UP000053711">
    <property type="component" value="Unassembled WGS sequence"/>
</dbReference>
<gene>
    <name evidence="1" type="ORF">H640_03953</name>
</gene>
<accession>A0ACB4UPG3</accession>
<proteinExistence type="predicted"/>
<name>A0ACB4UPG3_9ACTN</name>
<sequence>MDAVIDLGIDFGTTNTVVAAVEHGNYPVLSFSDSDGDLHVHLPSLTAWAGGRLVHGYQAREAMAAGAPGIRSLKRLLSSPTTTVSSTVRMGSRLFPIMQVLTDYLSFVVDEVRQTTGVHHLRAVIGVPAHAHTGQRFMTLEAFREAGVEVMGIVNEPSAAGLEYALRQARTLNSRRTQVLIFDLGGGTFDASLVDMAGTHGRVIDSVGSNDLGGDDFDHVLVDLVRPMLHHPAPPEPVLVEACRLAKEAIRPQSRNVMVDLPDEAVRIPVRDFESSCRGLIDKALDVMEPLTHELTEDQSHSELAGIHLVGGGSCLPFVARRVREDFGRRVHRSAQPTAATAVGLAMAADPSSPYSIRDRLSRGFGVFRESQDGAKVSFDVLLDQSTPIHHPVVIRRHYQARHNLGVYRFVECQQTHGGAPVGDMTPFATIIVPLDAQMQSGERPLDPTDVHIVGDGHWVEEEYTVAPTGIVQVTITDLDTRWSVTTFMGADRPNVSSL</sequence>
<organism evidence="1 2">
    <name type="scientific">Cutibacterium granulosum TM11</name>
    <dbReference type="NCBI Taxonomy" id="1292373"/>
    <lineage>
        <taxon>Bacteria</taxon>
        <taxon>Bacillati</taxon>
        <taxon>Actinomycetota</taxon>
        <taxon>Actinomycetes</taxon>
        <taxon>Propionibacteriales</taxon>
        <taxon>Propionibacteriaceae</taxon>
        <taxon>Cutibacterium</taxon>
    </lineage>
</organism>
<reference evidence="1 2" key="1">
    <citation type="journal article" date="2013" name="BMC Genomics">
        <title>Comparative genomics reveals distinct host-interacting traits of three major human-associated propionibacteria.</title>
        <authorList>
            <person name="Mak T.N."/>
            <person name="Schmid M."/>
            <person name="Brzuszkiewicz E."/>
            <person name="Zeng G."/>
            <person name="Meyer R."/>
            <person name="Sfanos K.S."/>
            <person name="Brinkmann V."/>
            <person name="Meyer T.F."/>
            <person name="Bruggemann H."/>
        </authorList>
    </citation>
    <scope>NUCLEOTIDE SEQUENCE [LARGE SCALE GENOMIC DNA]</scope>
    <source>
        <strain evidence="1 2">TM11</strain>
    </source>
</reference>
<comment type="caution">
    <text evidence="1">The sequence shown here is derived from an EMBL/GenBank/DDBJ whole genome shotgun (WGS) entry which is preliminary data.</text>
</comment>
<dbReference type="EMBL" id="AOST01000037">
    <property type="protein sequence ID" value="ERF67020.1"/>
    <property type="molecule type" value="Genomic_DNA"/>
</dbReference>